<name>A0A401L0E0_ASPAW</name>
<evidence type="ECO:0000259" key="2">
    <source>
        <dbReference type="PROSITE" id="PS50157"/>
    </source>
</evidence>
<proteinExistence type="predicted"/>
<keyword evidence="1" id="KW-0479">Metal-binding</keyword>
<dbReference type="Proteomes" id="UP000286921">
    <property type="component" value="Unassembled WGS sequence"/>
</dbReference>
<evidence type="ECO:0000313" key="4">
    <source>
        <dbReference type="Proteomes" id="UP000286921"/>
    </source>
</evidence>
<keyword evidence="1" id="KW-0863">Zinc-finger</keyword>
<dbReference type="PROSITE" id="PS00028">
    <property type="entry name" value="ZINC_FINGER_C2H2_1"/>
    <property type="match status" value="1"/>
</dbReference>
<keyword evidence="1" id="KW-0862">Zinc</keyword>
<reference evidence="3 4" key="1">
    <citation type="submission" date="2016-09" db="EMBL/GenBank/DDBJ databases">
        <title>Aspergillus awamori IFM 58123T.</title>
        <authorList>
            <person name="Kusuya Y."/>
            <person name="Shimizu M."/>
            <person name="Takahashi H."/>
            <person name="Yaguchi T."/>
        </authorList>
    </citation>
    <scope>NUCLEOTIDE SEQUENCE [LARGE SCALE GENOMIC DNA]</scope>
    <source>
        <strain evidence="3 4">IFM 58123</strain>
    </source>
</reference>
<sequence>MRISKRLADITFAYDSAEKLREHDVDEHHLCVKCEKYFANKNNFEMHQQKHQPRTMECCGCYKTFKSFSGVLIHLGSGGCSSNITEDDLDDLARECYQSRKYINDELEDGGWLYTCPHCVTEFSKLSALYQHAEDVPSCSYLAKDHGCLVKLKRFISRKMDIMQSGTVGFIIGKSRKRFWIHNALTSHFPKKILNYPVNDEIYEVDFGRCCEFVYTGDYSIPLPTRESHHIEQGKPAWTPLKRWNPTQLSENISHSTSIDDYIAHLIEQLGCSTWDKNERDGLTGPLTRLLANFTISEDRTGDIVSLLRFVFVESEQMKDIQKLLCDYAAWNVEVLMHDSEFEKLLDAAPSLEKVIFRLMWM</sequence>
<gene>
    <name evidence="3" type="ORF">AAWM_07836</name>
</gene>
<feature type="domain" description="C2H2-type" evidence="2">
    <location>
        <begin position="29"/>
        <end position="56"/>
    </location>
</feature>
<dbReference type="InterPro" id="IPR013087">
    <property type="entry name" value="Znf_C2H2_type"/>
</dbReference>
<accession>A0A401L0E0</accession>
<evidence type="ECO:0000256" key="1">
    <source>
        <dbReference type="PROSITE-ProRule" id="PRU00042"/>
    </source>
</evidence>
<evidence type="ECO:0000313" key="3">
    <source>
        <dbReference type="EMBL" id="GCB24951.1"/>
    </source>
</evidence>
<dbReference type="EMBL" id="BDHI01000021">
    <property type="protein sequence ID" value="GCB24951.1"/>
    <property type="molecule type" value="Genomic_DNA"/>
</dbReference>
<dbReference type="AlphaFoldDB" id="A0A401L0E0"/>
<organism evidence="3 4">
    <name type="scientific">Aspergillus awamori</name>
    <name type="common">Black koji mold</name>
    <dbReference type="NCBI Taxonomy" id="105351"/>
    <lineage>
        <taxon>Eukaryota</taxon>
        <taxon>Fungi</taxon>
        <taxon>Dikarya</taxon>
        <taxon>Ascomycota</taxon>
        <taxon>Pezizomycotina</taxon>
        <taxon>Eurotiomycetes</taxon>
        <taxon>Eurotiomycetidae</taxon>
        <taxon>Eurotiales</taxon>
        <taxon>Aspergillaceae</taxon>
        <taxon>Aspergillus</taxon>
    </lineage>
</organism>
<dbReference type="Gene3D" id="3.30.160.60">
    <property type="entry name" value="Classic Zinc Finger"/>
    <property type="match status" value="1"/>
</dbReference>
<protein>
    <recommendedName>
        <fullName evidence="2">C2H2-type domain-containing protein</fullName>
    </recommendedName>
</protein>
<dbReference type="STRING" id="105351.A0A401L0E0"/>
<comment type="caution">
    <text evidence="3">The sequence shown here is derived from an EMBL/GenBank/DDBJ whole genome shotgun (WGS) entry which is preliminary data.</text>
</comment>
<dbReference type="GO" id="GO:0008270">
    <property type="term" value="F:zinc ion binding"/>
    <property type="evidence" value="ECO:0007669"/>
    <property type="project" value="UniProtKB-KW"/>
</dbReference>
<keyword evidence="4" id="KW-1185">Reference proteome</keyword>
<dbReference type="PROSITE" id="PS50157">
    <property type="entry name" value="ZINC_FINGER_C2H2_2"/>
    <property type="match status" value="1"/>
</dbReference>